<comment type="caution">
    <text evidence="2">The sequence shown here is derived from an EMBL/GenBank/DDBJ whole genome shotgun (WGS) entry which is preliminary data.</text>
</comment>
<feature type="region of interest" description="Disordered" evidence="1">
    <location>
        <begin position="1"/>
        <end position="20"/>
    </location>
</feature>
<gene>
    <name evidence="2" type="ORF">PLEPLA_LOCUS16776</name>
</gene>
<keyword evidence="3" id="KW-1185">Reference proteome</keyword>
<dbReference type="Proteomes" id="UP001153269">
    <property type="component" value="Unassembled WGS sequence"/>
</dbReference>
<feature type="region of interest" description="Disordered" evidence="1">
    <location>
        <begin position="123"/>
        <end position="157"/>
    </location>
</feature>
<dbReference type="EMBL" id="CADEAL010001090">
    <property type="protein sequence ID" value="CAB1428801.1"/>
    <property type="molecule type" value="Genomic_DNA"/>
</dbReference>
<protein>
    <submittedName>
        <fullName evidence="2">Uncharacterized protein</fullName>
    </submittedName>
</protein>
<proteinExistence type="predicted"/>
<accession>A0A9N7UEL2</accession>
<evidence type="ECO:0000256" key="1">
    <source>
        <dbReference type="SAM" id="MobiDB-lite"/>
    </source>
</evidence>
<evidence type="ECO:0000313" key="2">
    <source>
        <dbReference type="EMBL" id="CAB1428801.1"/>
    </source>
</evidence>
<name>A0A9N7UEL2_PLEPL</name>
<reference evidence="2" key="1">
    <citation type="submission" date="2020-03" db="EMBL/GenBank/DDBJ databases">
        <authorList>
            <person name="Weist P."/>
        </authorList>
    </citation>
    <scope>NUCLEOTIDE SEQUENCE</scope>
</reference>
<sequence>MSSGVGGDQSRAEEQQRGLSTPLDSCVRLSHAIAAAQPWSSPLIAGPSRVEVPDTFLHLRVPLTVYMLLEKAPRRLLTDHSRSSDHRAHVLGLERRGRVYQTHQLHNNGASLFQEDVEYSENASFQPGEELPDNLDGTDKASCKVSSMSGNKRRSRVEGDVQNWGTEYLLSTKSALPMSLDLDLDLDLDHALFTGV</sequence>
<dbReference type="AlphaFoldDB" id="A0A9N7UEL2"/>
<organism evidence="2 3">
    <name type="scientific">Pleuronectes platessa</name>
    <name type="common">European plaice</name>
    <dbReference type="NCBI Taxonomy" id="8262"/>
    <lineage>
        <taxon>Eukaryota</taxon>
        <taxon>Metazoa</taxon>
        <taxon>Chordata</taxon>
        <taxon>Craniata</taxon>
        <taxon>Vertebrata</taxon>
        <taxon>Euteleostomi</taxon>
        <taxon>Actinopterygii</taxon>
        <taxon>Neopterygii</taxon>
        <taxon>Teleostei</taxon>
        <taxon>Neoteleostei</taxon>
        <taxon>Acanthomorphata</taxon>
        <taxon>Carangaria</taxon>
        <taxon>Pleuronectiformes</taxon>
        <taxon>Pleuronectoidei</taxon>
        <taxon>Pleuronectidae</taxon>
        <taxon>Pleuronectes</taxon>
    </lineage>
</organism>
<evidence type="ECO:0000313" key="3">
    <source>
        <dbReference type="Proteomes" id="UP001153269"/>
    </source>
</evidence>